<comment type="caution">
    <text evidence="1">The sequence shown here is derived from an EMBL/GenBank/DDBJ whole genome shotgun (WGS) entry which is preliminary data.</text>
</comment>
<dbReference type="SUPFAM" id="SSF53850">
    <property type="entry name" value="Periplasmic binding protein-like II"/>
    <property type="match status" value="1"/>
</dbReference>
<accession>E8KB70</accession>
<proteinExistence type="predicted"/>
<dbReference type="Proteomes" id="UP000010304">
    <property type="component" value="Unassembled WGS sequence"/>
</dbReference>
<evidence type="ECO:0000313" key="2">
    <source>
        <dbReference type="Proteomes" id="UP000010304"/>
    </source>
</evidence>
<evidence type="ECO:0000313" key="1">
    <source>
        <dbReference type="EMBL" id="EFX40641.1"/>
    </source>
</evidence>
<dbReference type="STRING" id="888746.HMPREF9180_0620"/>
<sequence length="81" mass="9635">MLPFHCDYALKPENALKNAKYVGYSIPNNAAKEMLPEATKEDKSFYPDAETMKHLEVYDKFDRQWTGIYSDLFLQFKMYRK</sequence>
<dbReference type="Gene3D" id="3.40.190.10">
    <property type="entry name" value="Periplasmic binding protein-like II"/>
    <property type="match status" value="2"/>
</dbReference>
<organism evidence="1 2">
    <name type="scientific">Streptococcus peroris ATCC 700780</name>
    <dbReference type="NCBI Taxonomy" id="888746"/>
    <lineage>
        <taxon>Bacteria</taxon>
        <taxon>Bacillati</taxon>
        <taxon>Bacillota</taxon>
        <taxon>Bacilli</taxon>
        <taxon>Lactobacillales</taxon>
        <taxon>Streptococcaceae</taxon>
        <taxon>Streptococcus</taxon>
    </lineage>
</organism>
<dbReference type="AlphaFoldDB" id="E8KB70"/>
<name>E8KB70_9STRE</name>
<evidence type="ECO:0008006" key="3">
    <source>
        <dbReference type="Google" id="ProtNLM"/>
    </source>
</evidence>
<gene>
    <name evidence="1" type="ORF">HMPREF9180_0620</name>
</gene>
<dbReference type="EMBL" id="AEVF01000008">
    <property type="protein sequence ID" value="EFX40641.1"/>
    <property type="molecule type" value="Genomic_DNA"/>
</dbReference>
<keyword evidence="2" id="KW-1185">Reference proteome</keyword>
<reference evidence="1 2" key="1">
    <citation type="submission" date="2010-12" db="EMBL/GenBank/DDBJ databases">
        <authorList>
            <person name="Muzny D."/>
            <person name="Qin X."/>
            <person name="Deng J."/>
            <person name="Jiang H."/>
            <person name="Liu Y."/>
            <person name="Qu J."/>
            <person name="Song X.-Z."/>
            <person name="Zhang L."/>
            <person name="Thornton R."/>
            <person name="Coyle M."/>
            <person name="Francisco L."/>
            <person name="Jackson L."/>
            <person name="Javaid M."/>
            <person name="Korchina V."/>
            <person name="Kovar C."/>
            <person name="Mata R."/>
            <person name="Mathew T."/>
            <person name="Ngo R."/>
            <person name="Nguyen L."/>
            <person name="Nguyen N."/>
            <person name="Okwuonu G."/>
            <person name="Ongeri F."/>
            <person name="Pham C."/>
            <person name="Simmons D."/>
            <person name="Wilczek-Boney K."/>
            <person name="Hale W."/>
            <person name="Jakkamsetti A."/>
            <person name="Pham P."/>
            <person name="Ruth R."/>
            <person name="San Lucas F."/>
            <person name="Warren J."/>
            <person name="Zhang J."/>
            <person name="Zhao Z."/>
            <person name="Zhou C."/>
            <person name="Zhu D."/>
            <person name="Lee S."/>
            <person name="Bess C."/>
            <person name="Blankenburg K."/>
            <person name="Forbes L."/>
            <person name="Fu Q."/>
            <person name="Gubbala S."/>
            <person name="Hirani K."/>
            <person name="Jayaseelan J.C."/>
            <person name="Lara F."/>
            <person name="Munidasa M."/>
            <person name="Palculict T."/>
            <person name="Patil S."/>
            <person name="Pu L.-L."/>
            <person name="Saada N."/>
            <person name="Tang L."/>
            <person name="Weissenberger G."/>
            <person name="Zhu Y."/>
            <person name="Hemphill L."/>
            <person name="Shang Y."/>
            <person name="Youmans B."/>
            <person name="Ayvaz T."/>
            <person name="Ross M."/>
            <person name="Santibanez J."/>
            <person name="Aqrawi P."/>
            <person name="Gross S."/>
            <person name="Joshi V."/>
            <person name="Fowler G."/>
            <person name="Nazareth L."/>
            <person name="Reid J."/>
            <person name="Worley K."/>
            <person name="Petrosino J."/>
            <person name="Highlander S."/>
            <person name="Gibbs R."/>
        </authorList>
    </citation>
    <scope>NUCLEOTIDE SEQUENCE [LARGE SCALE GENOMIC DNA]</scope>
    <source>
        <strain evidence="1 2">ATCC 700780</strain>
    </source>
</reference>
<dbReference type="HOGENOM" id="CLU_2703188_0_0_9"/>
<dbReference type="eggNOG" id="COG0687">
    <property type="taxonomic scope" value="Bacteria"/>
</dbReference>
<protein>
    <recommendedName>
        <fullName evidence="3">Spermidine/putrescine ABC transporter, spermidine/putrescine-binding protein</fullName>
    </recommendedName>
</protein>